<evidence type="ECO:0000313" key="14">
    <source>
        <dbReference type="EMBL" id="KAB3532152.1"/>
    </source>
</evidence>
<feature type="domain" description="ABC3 transporter permease C-terminal" evidence="12">
    <location>
        <begin position="176"/>
        <end position="282"/>
    </location>
</feature>
<feature type="transmembrane region" description="Helical" evidence="11">
    <location>
        <begin position="245"/>
        <end position="263"/>
    </location>
</feature>
<name>A0A6I0F707_9FIRM</name>
<gene>
    <name evidence="14" type="ORF">F8154_12125</name>
</gene>
<reference evidence="14 15" key="1">
    <citation type="submission" date="2019-10" db="EMBL/GenBank/DDBJ databases">
        <title>Alkaliphilus serpentinus sp. nov. and Alkaliphilus pronyensis sp. nov., two novel anaerobic alkaliphilic species isolated from the serpentinized-hosted hydrothermal field of the Prony Bay (New Caledonia).</title>
        <authorList>
            <person name="Postec A."/>
        </authorList>
    </citation>
    <scope>NUCLEOTIDE SEQUENCE [LARGE SCALE GENOMIC DNA]</scope>
    <source>
        <strain evidence="14 15">LacV</strain>
    </source>
</reference>
<evidence type="ECO:0000256" key="4">
    <source>
        <dbReference type="ARBA" id="ARBA00022475"/>
    </source>
</evidence>
<comment type="subcellular location">
    <subcellularLocation>
        <location evidence="1">Cell membrane</location>
        <topology evidence="1">Multi-pass membrane protein</topology>
    </subcellularLocation>
</comment>
<dbReference type="PANTHER" id="PTHR47755">
    <property type="entry name" value="CELL DIVISION PROTEIN FTSX"/>
    <property type="match status" value="1"/>
</dbReference>
<evidence type="ECO:0000256" key="3">
    <source>
        <dbReference type="ARBA" id="ARBA00021907"/>
    </source>
</evidence>
<keyword evidence="4 10" id="KW-1003">Cell membrane</keyword>
<keyword evidence="9 10" id="KW-0131">Cell cycle</keyword>
<keyword evidence="7 11" id="KW-1133">Transmembrane helix</keyword>
<evidence type="ECO:0000256" key="6">
    <source>
        <dbReference type="ARBA" id="ARBA00022692"/>
    </source>
</evidence>
<dbReference type="Gene3D" id="3.30.70.3040">
    <property type="match status" value="1"/>
</dbReference>
<proteinExistence type="inferred from homology"/>
<dbReference type="AlphaFoldDB" id="A0A6I0F707"/>
<dbReference type="Pfam" id="PF18075">
    <property type="entry name" value="FtsX_ECD"/>
    <property type="match status" value="1"/>
</dbReference>
<dbReference type="InterPro" id="IPR003838">
    <property type="entry name" value="ABC3_permease_C"/>
</dbReference>
<protein>
    <recommendedName>
        <fullName evidence="3 10">Cell division protein FtsX</fullName>
    </recommendedName>
</protein>
<comment type="function">
    <text evidence="10">Part of the ABC transporter FtsEX involved in asymmetric cellular division facilitating the initiation of sporulation.</text>
</comment>
<dbReference type="OrthoDB" id="9812531at2"/>
<evidence type="ECO:0000256" key="9">
    <source>
        <dbReference type="ARBA" id="ARBA00023306"/>
    </source>
</evidence>
<feature type="transmembrane region" description="Helical" evidence="11">
    <location>
        <begin position="172"/>
        <end position="196"/>
    </location>
</feature>
<dbReference type="InterPro" id="IPR004513">
    <property type="entry name" value="FtsX"/>
</dbReference>
<dbReference type="InterPro" id="IPR058204">
    <property type="entry name" value="FtsX_firmicutes-type"/>
</dbReference>
<evidence type="ECO:0000256" key="2">
    <source>
        <dbReference type="ARBA" id="ARBA00007379"/>
    </source>
</evidence>
<sequence>MKIRTVNYMLRQGITGLWRNKNMSLASIGSVAAALVILGLVIILVLNINNVADLAQMQFDTIQVYLKEDISQGQIAEIGDSILRINDVSNIEFESKEQALLNMKERWGDKGYLLDTLEENPLPNSYIIYLNSLDRADFVVVELSKIDGIDEIKYYKEIIDNMLRIASFIRTIGLALIMILVLIAMFIISNTIKLALNARKQEINIMKYVGATNWFIRWPFILEGVVLGLLGAVIALAITYYGYSYAYNAIARKFTVVFSAYLMPVSEMMNTTVVMFAVLGSGVGAIGSIVSLRKHLKV</sequence>
<comment type="similarity">
    <text evidence="2 10">Belongs to the ABC-4 integral membrane protein family. FtsX subfamily.</text>
</comment>
<evidence type="ECO:0000256" key="11">
    <source>
        <dbReference type="SAM" id="Phobius"/>
    </source>
</evidence>
<keyword evidence="5 10" id="KW-0132">Cell division</keyword>
<dbReference type="InterPro" id="IPR040690">
    <property type="entry name" value="FtsX_ECD"/>
</dbReference>
<dbReference type="NCBIfam" id="NF038347">
    <property type="entry name" value="FtsX_Gpos"/>
    <property type="match status" value="1"/>
</dbReference>
<feature type="domain" description="FtsX extracellular" evidence="13">
    <location>
        <begin position="62"/>
        <end position="152"/>
    </location>
</feature>
<dbReference type="GO" id="GO:0051301">
    <property type="term" value="P:cell division"/>
    <property type="evidence" value="ECO:0007669"/>
    <property type="project" value="UniProtKB-KW"/>
</dbReference>
<evidence type="ECO:0000256" key="7">
    <source>
        <dbReference type="ARBA" id="ARBA00022989"/>
    </source>
</evidence>
<organism evidence="14 15">
    <name type="scientific">Alkaliphilus pronyensis</name>
    <dbReference type="NCBI Taxonomy" id="1482732"/>
    <lineage>
        <taxon>Bacteria</taxon>
        <taxon>Bacillati</taxon>
        <taxon>Bacillota</taxon>
        <taxon>Clostridia</taxon>
        <taxon>Peptostreptococcales</taxon>
        <taxon>Natronincolaceae</taxon>
        <taxon>Alkaliphilus</taxon>
    </lineage>
</organism>
<evidence type="ECO:0000259" key="12">
    <source>
        <dbReference type="Pfam" id="PF02687"/>
    </source>
</evidence>
<evidence type="ECO:0000259" key="13">
    <source>
        <dbReference type="Pfam" id="PF18075"/>
    </source>
</evidence>
<dbReference type="EMBL" id="WBZC01000050">
    <property type="protein sequence ID" value="KAB3532152.1"/>
    <property type="molecule type" value="Genomic_DNA"/>
</dbReference>
<feature type="transmembrane region" description="Helical" evidence="11">
    <location>
        <begin position="269"/>
        <end position="292"/>
    </location>
</feature>
<evidence type="ECO:0000313" key="15">
    <source>
        <dbReference type="Proteomes" id="UP000432715"/>
    </source>
</evidence>
<feature type="transmembrane region" description="Helical" evidence="11">
    <location>
        <begin position="216"/>
        <end position="238"/>
    </location>
</feature>
<dbReference type="PANTHER" id="PTHR47755:SF1">
    <property type="entry name" value="CELL DIVISION PROTEIN FTSX"/>
    <property type="match status" value="1"/>
</dbReference>
<comment type="caution">
    <text evidence="14">The sequence shown here is derived from an EMBL/GenBank/DDBJ whole genome shotgun (WGS) entry which is preliminary data.</text>
</comment>
<feature type="transmembrane region" description="Helical" evidence="11">
    <location>
        <begin position="25"/>
        <end position="48"/>
    </location>
</feature>
<evidence type="ECO:0000256" key="1">
    <source>
        <dbReference type="ARBA" id="ARBA00004651"/>
    </source>
</evidence>
<keyword evidence="8 10" id="KW-0472">Membrane</keyword>
<dbReference type="RefSeq" id="WP_151861886.1">
    <property type="nucleotide sequence ID" value="NZ_WBZC01000050.1"/>
</dbReference>
<evidence type="ECO:0000256" key="10">
    <source>
        <dbReference type="PIRNR" id="PIRNR003097"/>
    </source>
</evidence>
<evidence type="ECO:0000256" key="8">
    <source>
        <dbReference type="ARBA" id="ARBA00023136"/>
    </source>
</evidence>
<dbReference type="GO" id="GO:0005886">
    <property type="term" value="C:plasma membrane"/>
    <property type="evidence" value="ECO:0007669"/>
    <property type="project" value="UniProtKB-SubCell"/>
</dbReference>
<evidence type="ECO:0000256" key="5">
    <source>
        <dbReference type="ARBA" id="ARBA00022618"/>
    </source>
</evidence>
<accession>A0A6I0F707</accession>
<keyword evidence="6 11" id="KW-0812">Transmembrane</keyword>
<dbReference type="PIRSF" id="PIRSF003097">
    <property type="entry name" value="FtsX"/>
    <property type="match status" value="1"/>
</dbReference>
<dbReference type="Proteomes" id="UP000432715">
    <property type="component" value="Unassembled WGS sequence"/>
</dbReference>
<keyword evidence="15" id="KW-1185">Reference proteome</keyword>
<dbReference type="Pfam" id="PF02687">
    <property type="entry name" value="FtsX"/>
    <property type="match status" value="1"/>
</dbReference>